<name>A0A1Y2ISL7_TRAC3</name>
<evidence type="ECO:0000313" key="5">
    <source>
        <dbReference type="EMBL" id="OSD04098.1"/>
    </source>
</evidence>
<feature type="domain" description="Carboxylesterase type B" evidence="4">
    <location>
        <begin position="166"/>
        <end position="677"/>
    </location>
</feature>
<dbReference type="InterPro" id="IPR050309">
    <property type="entry name" value="Type-B_Carboxylest/Lipase"/>
</dbReference>
<dbReference type="PROSITE" id="PS00941">
    <property type="entry name" value="CARBOXYLESTERASE_B_2"/>
    <property type="match status" value="1"/>
</dbReference>
<dbReference type="InterPro" id="IPR029058">
    <property type="entry name" value="AB_hydrolase_fold"/>
</dbReference>
<dbReference type="EC" id="3.1.1.-" evidence="3"/>
<gene>
    <name evidence="5" type="ORF">PYCCODRAFT_1476578</name>
</gene>
<sequence>MAPPKWSTLFFWAACLGALVSCSASYPSSDVIIVTNNDLDPQNSRRDAALFLKSLFTCTQARQACSQLQESLYAVSPSTGFSIEELATALTSERHGVSLSQAQNIWVAGDGTGECQVLAVDPSSQSGKLASPSGTNQRLPVLCTNSAPLTRSNVTAYDTSRQIDVATNTSGILTGFRDKFSFRFPGIKFGQAGRFQDPVALRVPSTERRSALSFGGMCAQPPNVDNGMILRTNEDCLFLNVYTPIVRTQQQPESSNLPVMFYIHEGGLNTGDSGPFPYNMTSNGFVGNSTANVYDGTNLVSYGGVVLVTINYRLSAFGWFNASNGALKDTLLALHWVQNNIAAFGGDPTKVLLFGQSSGGIMIRYLLSTNPKYTEGLFSAAIMESDGPVINQFFSPRLALGTSLQLAQELDCASATDTVFTEEVAFCVEQLPTEDIVLASAALGITWSAVIDGDLILADIKTSILDGVYARVPTIWTNNQCEWCFFVPSFIPPDSPPSAFPDNLGLAFNSTQIQRILAAKSLYPFDTAPAEDGISGAVLQLAQLFTDFLIHCPSAYLAALETATTNPRNAYKVVFETGLHSPLTPNPKTCVGQVCHADELYWVFATAETDGLYQPLSDDQIARMREVIDRWTSLVRTGSPNFEGAELMWPAFTGDNEIIIGDGGETIEAYRKAQCEFVDDQLGLVFAML</sequence>
<evidence type="ECO:0000313" key="6">
    <source>
        <dbReference type="Proteomes" id="UP000193067"/>
    </source>
</evidence>
<dbReference type="Gene3D" id="3.40.50.1820">
    <property type="entry name" value="alpha/beta hydrolase"/>
    <property type="match status" value="1"/>
</dbReference>
<evidence type="ECO:0000256" key="3">
    <source>
        <dbReference type="RuleBase" id="RU361235"/>
    </source>
</evidence>
<dbReference type="EMBL" id="KZ084098">
    <property type="protein sequence ID" value="OSD04098.1"/>
    <property type="molecule type" value="Genomic_DNA"/>
</dbReference>
<dbReference type="Proteomes" id="UP000193067">
    <property type="component" value="Unassembled WGS sequence"/>
</dbReference>
<accession>A0A1Y2ISL7</accession>
<feature type="chain" id="PRO_5011812582" description="Carboxylic ester hydrolase" evidence="3">
    <location>
        <begin position="25"/>
        <end position="689"/>
    </location>
</feature>
<evidence type="ECO:0000256" key="2">
    <source>
        <dbReference type="ARBA" id="ARBA00022801"/>
    </source>
</evidence>
<comment type="similarity">
    <text evidence="1 3">Belongs to the type-B carboxylesterase/lipase family.</text>
</comment>
<dbReference type="InterPro" id="IPR019819">
    <property type="entry name" value="Carboxylesterase_B_CS"/>
</dbReference>
<keyword evidence="3" id="KW-0732">Signal</keyword>
<evidence type="ECO:0000259" key="4">
    <source>
        <dbReference type="Pfam" id="PF00135"/>
    </source>
</evidence>
<dbReference type="PROSITE" id="PS00122">
    <property type="entry name" value="CARBOXYLESTERASE_B_1"/>
    <property type="match status" value="1"/>
</dbReference>
<dbReference type="PROSITE" id="PS51257">
    <property type="entry name" value="PROKAR_LIPOPROTEIN"/>
    <property type="match status" value="1"/>
</dbReference>
<keyword evidence="6" id="KW-1185">Reference proteome</keyword>
<feature type="signal peptide" evidence="3">
    <location>
        <begin position="1"/>
        <end position="24"/>
    </location>
</feature>
<proteinExistence type="inferred from homology"/>
<dbReference type="AlphaFoldDB" id="A0A1Y2ISL7"/>
<keyword evidence="2 3" id="KW-0378">Hydrolase</keyword>
<dbReference type="InterPro" id="IPR019826">
    <property type="entry name" value="Carboxylesterase_B_AS"/>
</dbReference>
<dbReference type="STRING" id="1353009.A0A1Y2ISL7"/>
<dbReference type="Pfam" id="PF00135">
    <property type="entry name" value="COesterase"/>
    <property type="match status" value="1"/>
</dbReference>
<dbReference type="GO" id="GO:0016787">
    <property type="term" value="F:hydrolase activity"/>
    <property type="evidence" value="ECO:0007669"/>
    <property type="project" value="UniProtKB-KW"/>
</dbReference>
<dbReference type="SUPFAM" id="SSF53474">
    <property type="entry name" value="alpha/beta-Hydrolases"/>
    <property type="match status" value="1"/>
</dbReference>
<reference evidence="5 6" key="1">
    <citation type="journal article" date="2015" name="Biotechnol. Biofuels">
        <title>Enhanced degradation of softwood versus hardwood by the white-rot fungus Pycnoporus coccineus.</title>
        <authorList>
            <person name="Couturier M."/>
            <person name="Navarro D."/>
            <person name="Chevret D."/>
            <person name="Henrissat B."/>
            <person name="Piumi F."/>
            <person name="Ruiz-Duenas F.J."/>
            <person name="Martinez A.T."/>
            <person name="Grigoriev I.V."/>
            <person name="Riley R."/>
            <person name="Lipzen A."/>
            <person name="Berrin J.G."/>
            <person name="Master E.R."/>
            <person name="Rosso M.N."/>
        </authorList>
    </citation>
    <scope>NUCLEOTIDE SEQUENCE [LARGE SCALE GENOMIC DNA]</scope>
    <source>
        <strain evidence="5 6">BRFM310</strain>
    </source>
</reference>
<organism evidence="5 6">
    <name type="scientific">Trametes coccinea (strain BRFM310)</name>
    <name type="common">Pycnoporus coccineus</name>
    <dbReference type="NCBI Taxonomy" id="1353009"/>
    <lineage>
        <taxon>Eukaryota</taxon>
        <taxon>Fungi</taxon>
        <taxon>Dikarya</taxon>
        <taxon>Basidiomycota</taxon>
        <taxon>Agaricomycotina</taxon>
        <taxon>Agaricomycetes</taxon>
        <taxon>Polyporales</taxon>
        <taxon>Polyporaceae</taxon>
        <taxon>Trametes</taxon>
    </lineage>
</organism>
<dbReference type="InterPro" id="IPR002018">
    <property type="entry name" value="CarbesteraseB"/>
</dbReference>
<dbReference type="OrthoDB" id="408631at2759"/>
<dbReference type="PANTHER" id="PTHR11559">
    <property type="entry name" value="CARBOXYLESTERASE"/>
    <property type="match status" value="1"/>
</dbReference>
<protein>
    <recommendedName>
        <fullName evidence="3">Carboxylic ester hydrolase</fullName>
        <ecNumber evidence="3">3.1.1.-</ecNumber>
    </recommendedName>
</protein>
<evidence type="ECO:0000256" key="1">
    <source>
        <dbReference type="ARBA" id="ARBA00005964"/>
    </source>
</evidence>